<dbReference type="SUPFAM" id="SSF54995">
    <property type="entry name" value="Ribosomal protein S6"/>
    <property type="match status" value="1"/>
</dbReference>
<dbReference type="Pfam" id="PF01250">
    <property type="entry name" value="Ribosomal_S6"/>
    <property type="match status" value="1"/>
</dbReference>
<dbReference type="InterPro" id="IPR020815">
    <property type="entry name" value="Ribosomal_bS6_CS"/>
</dbReference>
<dbReference type="InterPro" id="IPR020814">
    <property type="entry name" value="Ribosomal_S6_plastid/chlpt"/>
</dbReference>
<dbReference type="Proteomes" id="UP000034063">
    <property type="component" value="Unassembled WGS sequence"/>
</dbReference>
<keyword evidence="3 7" id="KW-0694">RNA-binding</keyword>
<keyword evidence="4 7" id="KW-0689">Ribosomal protein</keyword>
<accession>A0A0G1HGR6</accession>
<dbReference type="InterPro" id="IPR000529">
    <property type="entry name" value="Ribosomal_bS6"/>
</dbReference>
<dbReference type="GO" id="GO:0005840">
    <property type="term" value="C:ribosome"/>
    <property type="evidence" value="ECO:0007669"/>
    <property type="project" value="UniProtKB-KW"/>
</dbReference>
<evidence type="ECO:0000256" key="2">
    <source>
        <dbReference type="ARBA" id="ARBA00022730"/>
    </source>
</evidence>
<dbReference type="CDD" id="cd00473">
    <property type="entry name" value="bS6"/>
    <property type="match status" value="1"/>
</dbReference>
<gene>
    <name evidence="7" type="primary">rpsF</name>
    <name evidence="8" type="ORF">UW37_C0042G0007</name>
</gene>
<evidence type="ECO:0000313" key="9">
    <source>
        <dbReference type="Proteomes" id="UP000034063"/>
    </source>
</evidence>
<protein>
    <recommendedName>
        <fullName evidence="6 7">Small ribosomal subunit protein bS6</fullName>
    </recommendedName>
</protein>
<evidence type="ECO:0000256" key="6">
    <source>
        <dbReference type="ARBA" id="ARBA00035294"/>
    </source>
</evidence>
<dbReference type="PROSITE" id="PS01048">
    <property type="entry name" value="RIBOSOMAL_S6"/>
    <property type="match status" value="1"/>
</dbReference>
<comment type="function">
    <text evidence="7">Binds together with bS18 to 16S ribosomal RNA.</text>
</comment>
<dbReference type="GO" id="GO:0006412">
    <property type="term" value="P:translation"/>
    <property type="evidence" value="ECO:0007669"/>
    <property type="project" value="UniProtKB-UniRule"/>
</dbReference>
<dbReference type="PANTHER" id="PTHR21011:SF1">
    <property type="entry name" value="SMALL RIBOSOMAL SUBUNIT PROTEIN BS6M"/>
    <property type="match status" value="1"/>
</dbReference>
<evidence type="ECO:0000256" key="7">
    <source>
        <dbReference type="HAMAP-Rule" id="MF_00360"/>
    </source>
</evidence>
<organism evidence="8 9">
    <name type="scientific">Candidatus Gottesmanbacteria bacterium GW2011_GWA2_44_17</name>
    <dbReference type="NCBI Taxonomy" id="1618444"/>
    <lineage>
        <taxon>Bacteria</taxon>
        <taxon>Candidatus Gottesmaniibacteriota</taxon>
    </lineage>
</organism>
<keyword evidence="5 7" id="KW-0687">Ribonucleoprotein</keyword>
<dbReference type="GO" id="GO:0005737">
    <property type="term" value="C:cytoplasm"/>
    <property type="evidence" value="ECO:0007669"/>
    <property type="project" value="UniProtKB-ARBA"/>
</dbReference>
<evidence type="ECO:0000256" key="3">
    <source>
        <dbReference type="ARBA" id="ARBA00022884"/>
    </source>
</evidence>
<reference evidence="8 9" key="1">
    <citation type="journal article" date="2015" name="Nature">
        <title>rRNA introns, odd ribosomes, and small enigmatic genomes across a large radiation of phyla.</title>
        <authorList>
            <person name="Brown C.T."/>
            <person name="Hug L.A."/>
            <person name="Thomas B.C."/>
            <person name="Sharon I."/>
            <person name="Castelle C.J."/>
            <person name="Singh A."/>
            <person name="Wilkins M.J."/>
            <person name="Williams K.H."/>
            <person name="Banfield J.F."/>
        </authorList>
    </citation>
    <scope>NUCLEOTIDE SEQUENCE [LARGE SCALE GENOMIC DNA]</scope>
</reference>
<dbReference type="GO" id="GO:0003735">
    <property type="term" value="F:structural constituent of ribosome"/>
    <property type="evidence" value="ECO:0007669"/>
    <property type="project" value="InterPro"/>
</dbReference>
<comment type="similarity">
    <text evidence="1 7">Belongs to the bacterial ribosomal protein bS6 family.</text>
</comment>
<dbReference type="NCBIfam" id="TIGR00166">
    <property type="entry name" value="S6"/>
    <property type="match status" value="1"/>
</dbReference>
<dbReference type="Gene3D" id="3.30.70.60">
    <property type="match status" value="1"/>
</dbReference>
<name>A0A0G1HGR6_9BACT</name>
<evidence type="ECO:0000256" key="4">
    <source>
        <dbReference type="ARBA" id="ARBA00022980"/>
    </source>
</evidence>
<dbReference type="PANTHER" id="PTHR21011">
    <property type="entry name" value="MITOCHONDRIAL 28S RIBOSOMAL PROTEIN S6"/>
    <property type="match status" value="1"/>
</dbReference>
<evidence type="ECO:0000256" key="1">
    <source>
        <dbReference type="ARBA" id="ARBA00009512"/>
    </source>
</evidence>
<sequence length="115" mass="12931">MPKLKNKKTIKKVAKVEAQPIELRGYDAVVIVSSKVKSEKRLEVIEGIKKVIEKLGGKLNKTDEMGLRDLAYTIAGEQSGWYAGLEVVLNPLTCAKFEESLKQNKNILRHLLIKK</sequence>
<dbReference type="InterPro" id="IPR035980">
    <property type="entry name" value="Ribosomal_bS6_sf"/>
</dbReference>
<dbReference type="EMBL" id="LCIB01000042">
    <property type="protein sequence ID" value="KKT45698.1"/>
    <property type="molecule type" value="Genomic_DNA"/>
</dbReference>
<dbReference type="GO" id="GO:1990904">
    <property type="term" value="C:ribonucleoprotein complex"/>
    <property type="evidence" value="ECO:0007669"/>
    <property type="project" value="UniProtKB-KW"/>
</dbReference>
<dbReference type="AlphaFoldDB" id="A0A0G1HGR6"/>
<dbReference type="HAMAP" id="MF_00360">
    <property type="entry name" value="Ribosomal_bS6"/>
    <property type="match status" value="1"/>
</dbReference>
<dbReference type="InterPro" id="IPR014717">
    <property type="entry name" value="Transl_elong_EF1B/ribsomal_bS6"/>
</dbReference>
<evidence type="ECO:0000313" key="8">
    <source>
        <dbReference type="EMBL" id="KKT45698.1"/>
    </source>
</evidence>
<keyword evidence="2 7" id="KW-0699">rRNA-binding</keyword>
<comment type="caution">
    <text evidence="8">The sequence shown here is derived from an EMBL/GenBank/DDBJ whole genome shotgun (WGS) entry which is preliminary data.</text>
</comment>
<dbReference type="GO" id="GO:0070181">
    <property type="term" value="F:small ribosomal subunit rRNA binding"/>
    <property type="evidence" value="ECO:0007669"/>
    <property type="project" value="TreeGrafter"/>
</dbReference>
<proteinExistence type="inferred from homology"/>
<evidence type="ECO:0000256" key="5">
    <source>
        <dbReference type="ARBA" id="ARBA00023274"/>
    </source>
</evidence>